<evidence type="ECO:0000256" key="1">
    <source>
        <dbReference type="ARBA" id="ARBA00022679"/>
    </source>
</evidence>
<accession>A0A1B2DVL8</accession>
<dbReference type="InterPro" id="IPR016181">
    <property type="entry name" value="Acyl_CoA_acyltransferase"/>
</dbReference>
<dbReference type="Proteomes" id="UP000189059">
    <property type="component" value="Unassembled WGS sequence"/>
</dbReference>
<dbReference type="PROSITE" id="PS51186">
    <property type="entry name" value="GNAT"/>
    <property type="match status" value="1"/>
</dbReference>
<reference evidence="5 6" key="2">
    <citation type="submission" date="2016-12" db="EMBL/GenBank/DDBJ databases">
        <title>Genome sequencing and description of Paenibacillus sp. nov. from high altitude lake in the Indian Trans- Himalayas.</title>
        <authorList>
            <person name="Kiran S."/>
            <person name="Swarnkar M.K."/>
            <person name="Rana A."/>
            <person name="Tewari R."/>
            <person name="Gulati A."/>
        </authorList>
    </citation>
    <scope>NUCLEOTIDE SEQUENCE [LARGE SCALE GENOMIC DNA]</scope>
    <source>
        <strain evidence="5 6">IHBB 9951</strain>
    </source>
</reference>
<dbReference type="EMBL" id="MRVI01000001">
    <property type="protein sequence ID" value="OOC60939.1"/>
    <property type="molecule type" value="Genomic_DNA"/>
</dbReference>
<keyword evidence="1 4" id="KW-0808">Transferase</keyword>
<keyword evidence="6" id="KW-1185">Reference proteome</keyword>
<evidence type="ECO:0000313" key="4">
    <source>
        <dbReference type="EMBL" id="ANY71756.1"/>
    </source>
</evidence>
<dbReference type="InterPro" id="IPR050832">
    <property type="entry name" value="Bact_Acetyltransf"/>
</dbReference>
<sequence>MSIESVLSAPALLIRNFEKNDLEAVTSLMRELNYPTTLNVMRERMENMSCNPLYCNMVAELDGTVVGMIMLRQVKSFVMTEPVTQITSVIVTSSCRRQGIGKRLIQAAETWARQQGSDLLFLTSGNREELAPAHAFYEHIGFEKAGYQFNKKL</sequence>
<gene>
    <name evidence="5" type="ORF">BBD40_02975</name>
    <name evidence="4" type="ORF">BBD41_03690</name>
</gene>
<feature type="domain" description="N-acetyltransferase" evidence="3">
    <location>
        <begin position="12"/>
        <end position="153"/>
    </location>
</feature>
<evidence type="ECO:0000259" key="3">
    <source>
        <dbReference type="PROSITE" id="PS51186"/>
    </source>
</evidence>
<dbReference type="Gene3D" id="3.40.630.30">
    <property type="match status" value="1"/>
</dbReference>
<evidence type="ECO:0000313" key="6">
    <source>
        <dbReference type="Proteomes" id="UP000189059"/>
    </source>
</evidence>
<dbReference type="SUPFAM" id="SSF55729">
    <property type="entry name" value="Acyl-CoA N-acyltransferases (Nat)"/>
    <property type="match status" value="1"/>
</dbReference>
<dbReference type="PANTHER" id="PTHR43877">
    <property type="entry name" value="AMINOALKYLPHOSPHONATE N-ACETYLTRANSFERASE-RELATED-RELATED"/>
    <property type="match status" value="1"/>
</dbReference>
<dbReference type="InterPro" id="IPR000182">
    <property type="entry name" value="GNAT_dom"/>
</dbReference>
<evidence type="ECO:0000313" key="5">
    <source>
        <dbReference type="EMBL" id="OOC60939.1"/>
    </source>
</evidence>
<name>A0A1B2DVL8_9BACL</name>
<dbReference type="Pfam" id="PF00583">
    <property type="entry name" value="Acetyltransf_1"/>
    <property type="match status" value="1"/>
</dbReference>
<dbReference type="AlphaFoldDB" id="A0A1B2DVL8"/>
<dbReference type="RefSeq" id="WP_007129902.1">
    <property type="nucleotide sequence ID" value="NZ_CP016809.1"/>
</dbReference>
<evidence type="ECO:0000256" key="2">
    <source>
        <dbReference type="ARBA" id="ARBA00023315"/>
    </source>
</evidence>
<dbReference type="PANTHER" id="PTHR43877:SF2">
    <property type="entry name" value="AMINOALKYLPHOSPHONATE N-ACETYLTRANSFERASE-RELATED"/>
    <property type="match status" value="1"/>
</dbReference>
<dbReference type="KEGG" id="pib:BBD41_03690"/>
<reference evidence="4" key="1">
    <citation type="submission" date="2016-08" db="EMBL/GenBank/DDBJ databases">
        <title>Complete Genome Seqeunce of Paenibacillus sp. nov. IHBB 9852 from high altitute lake of Indian trans-Himalayas.</title>
        <authorList>
            <person name="Kiran S."/>
            <person name="Swarnkar M.K."/>
            <person name="Rana A."/>
            <person name="Tewari R."/>
            <person name="Gulati A."/>
        </authorList>
    </citation>
    <scope>NUCLEOTIDE SEQUENCE [LARGE SCALE GENOMIC DNA]</scope>
    <source>
        <strain evidence="4">IHBB 9852</strain>
    </source>
</reference>
<organism evidence="4">
    <name type="scientific">Paenibacillus ihbetae</name>
    <dbReference type="NCBI Taxonomy" id="1870820"/>
    <lineage>
        <taxon>Bacteria</taxon>
        <taxon>Bacillati</taxon>
        <taxon>Bacillota</taxon>
        <taxon>Bacilli</taxon>
        <taxon>Bacillales</taxon>
        <taxon>Paenibacillaceae</taxon>
        <taxon>Paenibacillus</taxon>
    </lineage>
</organism>
<dbReference type="CDD" id="cd04301">
    <property type="entry name" value="NAT_SF"/>
    <property type="match status" value="1"/>
</dbReference>
<keyword evidence="2" id="KW-0012">Acyltransferase</keyword>
<dbReference type="GO" id="GO:0016747">
    <property type="term" value="F:acyltransferase activity, transferring groups other than amino-acyl groups"/>
    <property type="evidence" value="ECO:0007669"/>
    <property type="project" value="InterPro"/>
</dbReference>
<dbReference type="EMBL" id="CP016809">
    <property type="protein sequence ID" value="ANY71756.1"/>
    <property type="molecule type" value="Genomic_DNA"/>
</dbReference>
<proteinExistence type="predicted"/>
<dbReference type="GeneID" id="95403936"/>
<protein>
    <submittedName>
        <fullName evidence="4">Histone acetyltransferase</fullName>
    </submittedName>
    <submittedName>
        <fullName evidence="5">N-acetyltransferase</fullName>
    </submittedName>
</protein>
<dbReference type="OrthoDB" id="9797826at2"/>